<reference evidence="12 13" key="1">
    <citation type="journal article" date="2012" name="Science">
        <title>The Paleozoic origin of enzymatic lignin decomposition reconstructed from 31 fungal genomes.</title>
        <authorList>
            <person name="Floudas D."/>
            <person name="Binder M."/>
            <person name="Riley R."/>
            <person name="Barry K."/>
            <person name="Blanchette R.A."/>
            <person name="Henrissat B."/>
            <person name="Martinez A.T."/>
            <person name="Otillar R."/>
            <person name="Spatafora J.W."/>
            <person name="Yadav J.S."/>
            <person name="Aerts A."/>
            <person name="Benoit I."/>
            <person name="Boyd A."/>
            <person name="Carlson A."/>
            <person name="Copeland A."/>
            <person name="Coutinho P.M."/>
            <person name="de Vries R.P."/>
            <person name="Ferreira P."/>
            <person name="Findley K."/>
            <person name="Foster B."/>
            <person name="Gaskell J."/>
            <person name="Glotzer D."/>
            <person name="Gorecki P."/>
            <person name="Heitman J."/>
            <person name="Hesse C."/>
            <person name="Hori C."/>
            <person name="Igarashi K."/>
            <person name="Jurgens J.A."/>
            <person name="Kallen N."/>
            <person name="Kersten P."/>
            <person name="Kohler A."/>
            <person name="Kuees U."/>
            <person name="Kumar T.K.A."/>
            <person name="Kuo A."/>
            <person name="LaButti K."/>
            <person name="Larrondo L.F."/>
            <person name="Lindquist E."/>
            <person name="Ling A."/>
            <person name="Lombard V."/>
            <person name="Lucas S."/>
            <person name="Lundell T."/>
            <person name="Martin R."/>
            <person name="McLaughlin D.J."/>
            <person name="Morgenstern I."/>
            <person name="Morin E."/>
            <person name="Murat C."/>
            <person name="Nagy L.G."/>
            <person name="Nolan M."/>
            <person name="Ohm R.A."/>
            <person name="Patyshakuliyeva A."/>
            <person name="Rokas A."/>
            <person name="Ruiz-Duenas F.J."/>
            <person name="Sabat G."/>
            <person name="Salamov A."/>
            <person name="Samejima M."/>
            <person name="Schmutz J."/>
            <person name="Slot J.C."/>
            <person name="St John F."/>
            <person name="Stenlid J."/>
            <person name="Sun H."/>
            <person name="Sun S."/>
            <person name="Syed K."/>
            <person name="Tsang A."/>
            <person name="Wiebenga A."/>
            <person name="Young D."/>
            <person name="Pisabarro A."/>
            <person name="Eastwood D.C."/>
            <person name="Martin F."/>
            <person name="Cullen D."/>
            <person name="Grigoriev I.V."/>
            <person name="Hibbett D.S."/>
        </authorList>
    </citation>
    <scope>NUCLEOTIDE SEQUENCE [LARGE SCALE GENOMIC DNA]</scope>
    <source>
        <strain evidence="12 13">ATCC 11539</strain>
    </source>
</reference>
<keyword evidence="7 11" id="KW-0175">Coiled coil</keyword>
<keyword evidence="10" id="KW-0539">Nucleus</keyword>
<evidence type="ECO:0000256" key="5">
    <source>
        <dbReference type="ARBA" id="ARBA00022763"/>
    </source>
</evidence>
<dbReference type="GO" id="GO:0005524">
    <property type="term" value="F:ATP binding"/>
    <property type="evidence" value="ECO:0007669"/>
    <property type="project" value="UniProtKB-KW"/>
</dbReference>
<keyword evidence="9" id="KW-0234">DNA repair</keyword>
<evidence type="ECO:0000256" key="8">
    <source>
        <dbReference type="ARBA" id="ARBA00023172"/>
    </source>
</evidence>
<protein>
    <recommendedName>
        <fullName evidence="14">SMC hinge domain-containing protein</fullName>
    </recommendedName>
</protein>
<evidence type="ECO:0000256" key="11">
    <source>
        <dbReference type="SAM" id="Coils"/>
    </source>
</evidence>
<dbReference type="PANTHER" id="PTHR19306:SF6">
    <property type="entry name" value="STRUCTURAL MAINTENANCE OF CHROMOSOMES PROTEIN 6"/>
    <property type="match status" value="1"/>
</dbReference>
<dbReference type="GO" id="GO:0000724">
    <property type="term" value="P:double-strand break repair via homologous recombination"/>
    <property type="evidence" value="ECO:0007669"/>
    <property type="project" value="TreeGrafter"/>
</dbReference>
<proteinExistence type="predicted"/>
<keyword evidence="6" id="KW-0067">ATP-binding</keyword>
<dbReference type="KEGG" id="gtr:GLOTRDRAFT_49654"/>
<dbReference type="STRING" id="670483.S7PTJ1"/>
<dbReference type="GO" id="GO:0005634">
    <property type="term" value="C:nucleus"/>
    <property type="evidence" value="ECO:0007669"/>
    <property type="project" value="UniProtKB-SubCell"/>
</dbReference>
<comment type="subcellular location">
    <subcellularLocation>
        <location evidence="2">Chromosome</location>
    </subcellularLocation>
    <subcellularLocation>
        <location evidence="1">Nucleus</location>
    </subcellularLocation>
</comment>
<dbReference type="GO" id="GO:0030915">
    <property type="term" value="C:Smc5-Smc6 complex"/>
    <property type="evidence" value="ECO:0007669"/>
    <property type="project" value="TreeGrafter"/>
</dbReference>
<dbReference type="Proteomes" id="UP000030669">
    <property type="component" value="Unassembled WGS sequence"/>
</dbReference>
<dbReference type="OrthoDB" id="10072614at2759"/>
<evidence type="ECO:0000256" key="6">
    <source>
        <dbReference type="ARBA" id="ARBA00022840"/>
    </source>
</evidence>
<dbReference type="EMBL" id="KB469312">
    <property type="protein sequence ID" value="EPQ51081.1"/>
    <property type="molecule type" value="Genomic_DNA"/>
</dbReference>
<name>S7PTJ1_GLOTA</name>
<evidence type="ECO:0000256" key="4">
    <source>
        <dbReference type="ARBA" id="ARBA00022741"/>
    </source>
</evidence>
<dbReference type="AlphaFoldDB" id="S7PTJ1"/>
<dbReference type="PANTHER" id="PTHR19306">
    <property type="entry name" value="STRUCTURAL MAINTENANCE OF CHROMOSOMES 5,6 SMC5, SMC6"/>
    <property type="match status" value="1"/>
</dbReference>
<evidence type="ECO:0000256" key="9">
    <source>
        <dbReference type="ARBA" id="ARBA00023204"/>
    </source>
</evidence>
<feature type="coiled-coil region" evidence="11">
    <location>
        <begin position="1"/>
        <end position="99"/>
    </location>
</feature>
<evidence type="ECO:0000256" key="7">
    <source>
        <dbReference type="ARBA" id="ARBA00023054"/>
    </source>
</evidence>
<evidence type="ECO:0008006" key="14">
    <source>
        <dbReference type="Google" id="ProtNLM"/>
    </source>
</evidence>
<dbReference type="GeneID" id="19306672"/>
<evidence type="ECO:0000313" key="12">
    <source>
        <dbReference type="EMBL" id="EPQ51081.1"/>
    </source>
</evidence>
<dbReference type="OMA" id="KDRITEC"/>
<evidence type="ECO:0000313" key="13">
    <source>
        <dbReference type="Proteomes" id="UP000030669"/>
    </source>
</evidence>
<dbReference type="eggNOG" id="KOG0250">
    <property type="taxonomic scope" value="Eukaryota"/>
</dbReference>
<keyword evidence="3" id="KW-0158">Chromosome</keyword>
<accession>S7PTJ1</accession>
<keyword evidence="13" id="KW-1185">Reference proteome</keyword>
<evidence type="ECO:0000256" key="1">
    <source>
        <dbReference type="ARBA" id="ARBA00004123"/>
    </source>
</evidence>
<evidence type="ECO:0000256" key="2">
    <source>
        <dbReference type="ARBA" id="ARBA00004286"/>
    </source>
</evidence>
<dbReference type="GO" id="GO:0003684">
    <property type="term" value="F:damaged DNA binding"/>
    <property type="evidence" value="ECO:0007669"/>
    <property type="project" value="TreeGrafter"/>
</dbReference>
<dbReference type="RefSeq" id="XP_007870401.1">
    <property type="nucleotide sequence ID" value="XM_007872210.1"/>
</dbReference>
<gene>
    <name evidence="12" type="ORF">GLOTRDRAFT_49654</name>
</gene>
<organism evidence="12 13">
    <name type="scientific">Gloeophyllum trabeum (strain ATCC 11539 / FP-39264 / Madison 617)</name>
    <name type="common">Brown rot fungus</name>
    <dbReference type="NCBI Taxonomy" id="670483"/>
    <lineage>
        <taxon>Eukaryota</taxon>
        <taxon>Fungi</taxon>
        <taxon>Dikarya</taxon>
        <taxon>Basidiomycota</taxon>
        <taxon>Agaricomycotina</taxon>
        <taxon>Agaricomycetes</taxon>
        <taxon>Gloeophyllales</taxon>
        <taxon>Gloeophyllaceae</taxon>
        <taxon>Gloeophyllum</taxon>
    </lineage>
</organism>
<dbReference type="GO" id="GO:0003697">
    <property type="term" value="F:single-stranded DNA binding"/>
    <property type="evidence" value="ECO:0007669"/>
    <property type="project" value="TreeGrafter"/>
</dbReference>
<evidence type="ECO:0000256" key="3">
    <source>
        <dbReference type="ARBA" id="ARBA00022454"/>
    </source>
</evidence>
<dbReference type="HOGENOM" id="CLU_1057883_0_0_1"/>
<dbReference type="GO" id="GO:0035861">
    <property type="term" value="C:site of double-strand break"/>
    <property type="evidence" value="ECO:0007669"/>
    <property type="project" value="TreeGrafter"/>
</dbReference>
<keyword evidence="4" id="KW-0547">Nucleotide-binding</keyword>
<evidence type="ECO:0000256" key="10">
    <source>
        <dbReference type="ARBA" id="ARBA00023242"/>
    </source>
</evidence>
<keyword evidence="8" id="KW-0233">DNA recombination</keyword>
<sequence length="263" mass="29789">MNATNRLIENYTKRIADETEKLEQHTQAKRDEVDRKLKDAQQELRDAEKELADVRTEKQAKHAEMQRLAADGEQAEKAREDAKKAIMDAQAATANARQQEDNALAVYGNNMKQVLEMVQRTQWKGQPPVGPLGTYVKVKDPKRWGEVLRMQLGGHMSAFAVTDARDRPVLKRILNQTGNAGTTILISEVDMFDFSHGEPPSNVLTVLRALDISDPYVLRLLVNAHNIERTVLAEDRAEGDRILKSLRSGVAWTRDTYRVQRYG</sequence>
<keyword evidence="5" id="KW-0227">DNA damage</keyword>